<dbReference type="Proteomes" id="UP000504636">
    <property type="component" value="Unplaced"/>
</dbReference>
<dbReference type="RefSeq" id="XP_033576261.1">
    <property type="nucleotide sequence ID" value="XM_033725552.1"/>
</dbReference>
<organism evidence="2">
    <name type="scientific">Mytilinidion resinicola</name>
    <dbReference type="NCBI Taxonomy" id="574789"/>
    <lineage>
        <taxon>Eukaryota</taxon>
        <taxon>Fungi</taxon>
        <taxon>Dikarya</taxon>
        <taxon>Ascomycota</taxon>
        <taxon>Pezizomycotina</taxon>
        <taxon>Dothideomycetes</taxon>
        <taxon>Pleosporomycetidae</taxon>
        <taxon>Mytilinidiales</taxon>
        <taxon>Mytilinidiaceae</taxon>
        <taxon>Mytilinidion</taxon>
    </lineage>
</organism>
<dbReference type="GeneID" id="54466445"/>
<proteinExistence type="predicted"/>
<gene>
    <name evidence="2 4" type="ORF">BDZ99DRAFT_520658</name>
</gene>
<dbReference type="EMBL" id="MU003701">
    <property type="protein sequence ID" value="KAF2809297.1"/>
    <property type="molecule type" value="Genomic_DNA"/>
</dbReference>
<protein>
    <submittedName>
        <fullName evidence="2 4">Uncharacterized protein</fullName>
    </submittedName>
</protein>
<reference evidence="4" key="2">
    <citation type="submission" date="2020-04" db="EMBL/GenBank/DDBJ databases">
        <authorList>
            <consortium name="NCBI Genome Project"/>
        </authorList>
    </citation>
    <scope>NUCLEOTIDE SEQUENCE</scope>
    <source>
        <strain evidence="4">CBS 304.34</strain>
    </source>
</reference>
<evidence type="ECO:0000256" key="1">
    <source>
        <dbReference type="SAM" id="MobiDB-lite"/>
    </source>
</evidence>
<evidence type="ECO:0000313" key="4">
    <source>
        <dbReference type="RefSeq" id="XP_033576261.1"/>
    </source>
</evidence>
<name>A0A6A6YN50_9PEZI</name>
<keyword evidence="3" id="KW-1185">Reference proteome</keyword>
<evidence type="ECO:0000313" key="3">
    <source>
        <dbReference type="Proteomes" id="UP000504636"/>
    </source>
</evidence>
<accession>A0A6A6YN50</accession>
<reference evidence="4" key="3">
    <citation type="submission" date="2025-04" db="UniProtKB">
        <authorList>
            <consortium name="RefSeq"/>
        </authorList>
    </citation>
    <scope>IDENTIFICATION</scope>
    <source>
        <strain evidence="4">CBS 304.34</strain>
    </source>
</reference>
<reference evidence="2 4" key="1">
    <citation type="journal article" date="2020" name="Stud. Mycol.">
        <title>101 Dothideomycetes genomes: a test case for predicting lifestyles and emergence of pathogens.</title>
        <authorList>
            <person name="Haridas S."/>
            <person name="Albert R."/>
            <person name="Binder M."/>
            <person name="Bloem J."/>
            <person name="Labutti K."/>
            <person name="Salamov A."/>
            <person name="Andreopoulos B."/>
            <person name="Baker S."/>
            <person name="Barry K."/>
            <person name="Bills G."/>
            <person name="Bluhm B."/>
            <person name="Cannon C."/>
            <person name="Castanera R."/>
            <person name="Culley D."/>
            <person name="Daum C."/>
            <person name="Ezra D."/>
            <person name="Gonzalez J."/>
            <person name="Henrissat B."/>
            <person name="Kuo A."/>
            <person name="Liang C."/>
            <person name="Lipzen A."/>
            <person name="Lutzoni F."/>
            <person name="Magnuson J."/>
            <person name="Mondo S."/>
            <person name="Nolan M."/>
            <person name="Ohm R."/>
            <person name="Pangilinan J."/>
            <person name="Park H.-J."/>
            <person name="Ramirez L."/>
            <person name="Alfaro M."/>
            <person name="Sun H."/>
            <person name="Tritt A."/>
            <person name="Yoshinaga Y."/>
            <person name="Zwiers L.-H."/>
            <person name="Turgeon B."/>
            <person name="Goodwin S."/>
            <person name="Spatafora J."/>
            <person name="Crous P."/>
            <person name="Grigoriev I."/>
        </authorList>
    </citation>
    <scope>NUCLEOTIDE SEQUENCE</scope>
    <source>
        <strain evidence="2 4">CBS 304.34</strain>
    </source>
</reference>
<feature type="region of interest" description="Disordered" evidence="1">
    <location>
        <begin position="1"/>
        <end position="59"/>
    </location>
</feature>
<evidence type="ECO:0000313" key="2">
    <source>
        <dbReference type="EMBL" id="KAF2809297.1"/>
    </source>
</evidence>
<dbReference type="AlphaFoldDB" id="A0A6A6YN50"/>
<sequence>MQLVCPRGGPRGPPTRDRKPLSPHSVADSSHGHRQPAPPKPKTTSRAVDTGSLGSDRDGGGVLVLIAGGHAACMAQRRGACCMTFDESPARRRPQERVEESCAPRHVVAGMRVQRAASASQTAAPGPPGQPGFDCCTAVWRSSKPRRVQLRPRLRASPPAEALCLGVTAGLYAPWLLKPALEDLMPDAAGGAGRGC</sequence>
<dbReference type="OrthoDB" id="10668587at2759"/>